<evidence type="ECO:0000313" key="1">
    <source>
        <dbReference type="EMBL" id="MCT7397775.1"/>
    </source>
</evidence>
<dbReference type="EMBL" id="JAODBU010000002">
    <property type="protein sequence ID" value="MCT7397775.1"/>
    <property type="molecule type" value="Genomic_DNA"/>
</dbReference>
<name>A0ABT2LX68_9FIRM</name>
<proteinExistence type="predicted"/>
<dbReference type="Proteomes" id="UP001431199">
    <property type="component" value="Unassembled WGS sequence"/>
</dbReference>
<keyword evidence="2" id="KW-1185">Reference proteome</keyword>
<gene>
    <name evidence="1" type="ORF">N5B56_01570</name>
</gene>
<protein>
    <recommendedName>
        <fullName evidence="3">Tranposon-transfer assisting protein</fullName>
    </recommendedName>
</protein>
<dbReference type="RefSeq" id="WP_260978211.1">
    <property type="nucleotide sequence ID" value="NZ_JAODBU010000002.1"/>
</dbReference>
<organism evidence="1 2">
    <name type="scientific">Eubacterium album</name>
    <dbReference type="NCBI Taxonomy" id="2978477"/>
    <lineage>
        <taxon>Bacteria</taxon>
        <taxon>Bacillati</taxon>
        <taxon>Bacillota</taxon>
        <taxon>Clostridia</taxon>
        <taxon>Eubacteriales</taxon>
        <taxon>Eubacteriaceae</taxon>
        <taxon>Eubacterium</taxon>
    </lineage>
</organism>
<evidence type="ECO:0000313" key="2">
    <source>
        <dbReference type="Proteomes" id="UP001431199"/>
    </source>
</evidence>
<accession>A0ABT2LX68</accession>
<sequence>MSNIKTIHCYESAEYIKMVTGRKPSKHPTLNEVEDMELEQWNHDVTEMSEILENELDVVMVRFPKDNGEYDFRLCEI</sequence>
<comment type="caution">
    <text evidence="1">The sequence shown here is derived from an EMBL/GenBank/DDBJ whole genome shotgun (WGS) entry which is preliminary data.</text>
</comment>
<reference evidence="1" key="1">
    <citation type="submission" date="2022-09" db="EMBL/GenBank/DDBJ databases">
        <title>Eubacterium sp. LFL-14 isolated from human feces.</title>
        <authorList>
            <person name="Liu F."/>
        </authorList>
    </citation>
    <scope>NUCLEOTIDE SEQUENCE</scope>
    <source>
        <strain evidence="1">LFL-14</strain>
    </source>
</reference>
<evidence type="ECO:0008006" key="3">
    <source>
        <dbReference type="Google" id="ProtNLM"/>
    </source>
</evidence>